<dbReference type="AlphaFoldDB" id="A0A518FQ05"/>
<gene>
    <name evidence="1" type="ORF">Pan153_30870</name>
</gene>
<protein>
    <submittedName>
        <fullName evidence="1">Uncharacterized protein</fullName>
    </submittedName>
</protein>
<organism evidence="1 2">
    <name type="scientific">Gimesia panareensis</name>
    <dbReference type="NCBI Taxonomy" id="2527978"/>
    <lineage>
        <taxon>Bacteria</taxon>
        <taxon>Pseudomonadati</taxon>
        <taxon>Planctomycetota</taxon>
        <taxon>Planctomycetia</taxon>
        <taxon>Planctomycetales</taxon>
        <taxon>Planctomycetaceae</taxon>
        <taxon>Gimesia</taxon>
    </lineage>
</organism>
<sequence>MMEHKAFIFDDEAFERELLPVLEKALITDDCSELISFILKNRVALTDPYEGEPLPDDWEGMLETLDPHQYGDFALTKYYDPQSDIGLGTAWQSIQELIPENGEISPIMGTIVGTWENSFDPGKIGSYFQGKQQVQTSLAVLQKFAKRNPSAPIGESINMLELAVQAHQGLYVTF</sequence>
<proteinExistence type="predicted"/>
<evidence type="ECO:0000313" key="2">
    <source>
        <dbReference type="Proteomes" id="UP000320839"/>
    </source>
</evidence>
<name>A0A518FQ05_9PLAN</name>
<dbReference type="RefSeq" id="WP_145456678.1">
    <property type="nucleotide sequence ID" value="NZ_CP036317.1"/>
</dbReference>
<dbReference type="OrthoDB" id="6855484at2"/>
<reference evidence="1 2" key="1">
    <citation type="submission" date="2019-02" db="EMBL/GenBank/DDBJ databases">
        <title>Deep-cultivation of Planctomycetes and their phenomic and genomic characterization uncovers novel biology.</title>
        <authorList>
            <person name="Wiegand S."/>
            <person name="Jogler M."/>
            <person name="Boedeker C."/>
            <person name="Pinto D."/>
            <person name="Vollmers J."/>
            <person name="Rivas-Marin E."/>
            <person name="Kohn T."/>
            <person name="Peeters S.H."/>
            <person name="Heuer A."/>
            <person name="Rast P."/>
            <person name="Oberbeckmann S."/>
            <person name="Bunk B."/>
            <person name="Jeske O."/>
            <person name="Meyerdierks A."/>
            <person name="Storesund J.E."/>
            <person name="Kallscheuer N."/>
            <person name="Luecker S."/>
            <person name="Lage O.M."/>
            <person name="Pohl T."/>
            <person name="Merkel B.J."/>
            <person name="Hornburger P."/>
            <person name="Mueller R.-W."/>
            <person name="Bruemmer F."/>
            <person name="Labrenz M."/>
            <person name="Spormann A.M."/>
            <person name="Op den Camp H."/>
            <person name="Overmann J."/>
            <person name="Amann R."/>
            <person name="Jetten M.S.M."/>
            <person name="Mascher T."/>
            <person name="Medema M.H."/>
            <person name="Devos D.P."/>
            <person name="Kaster A.-K."/>
            <person name="Ovreas L."/>
            <person name="Rohde M."/>
            <person name="Galperin M.Y."/>
            <person name="Jogler C."/>
        </authorList>
    </citation>
    <scope>NUCLEOTIDE SEQUENCE [LARGE SCALE GENOMIC DNA]</scope>
    <source>
        <strain evidence="1 2">Pan153</strain>
    </source>
</reference>
<evidence type="ECO:0000313" key="1">
    <source>
        <dbReference type="EMBL" id="QDV18429.1"/>
    </source>
</evidence>
<dbReference type="Proteomes" id="UP000320839">
    <property type="component" value="Chromosome"/>
</dbReference>
<dbReference type="EMBL" id="CP036317">
    <property type="protein sequence ID" value="QDV18429.1"/>
    <property type="molecule type" value="Genomic_DNA"/>
</dbReference>
<accession>A0A518FQ05</accession>